<reference evidence="1 2" key="1">
    <citation type="submission" date="2019-02" db="EMBL/GenBank/DDBJ databases">
        <title>Pedobacter sp. RP-3-11 sp. nov., isolated from Arctic soil.</title>
        <authorList>
            <person name="Dahal R.H."/>
        </authorList>
    </citation>
    <scope>NUCLEOTIDE SEQUENCE [LARGE SCALE GENOMIC DNA]</scope>
    <source>
        <strain evidence="1 2">RP-3-11</strain>
    </source>
</reference>
<dbReference type="AlphaFoldDB" id="A0A4R0NZL2"/>
<proteinExistence type="predicted"/>
<accession>A0A4R0NZL2</accession>
<name>A0A4R0NZL2_9SPHI</name>
<evidence type="ECO:0000313" key="1">
    <source>
        <dbReference type="EMBL" id="TCD05879.1"/>
    </source>
</evidence>
<dbReference type="EMBL" id="SJSN01000012">
    <property type="protein sequence ID" value="TCD05879.1"/>
    <property type="molecule type" value="Genomic_DNA"/>
</dbReference>
<protein>
    <submittedName>
        <fullName evidence="1">Uncharacterized protein</fullName>
    </submittedName>
</protein>
<comment type="caution">
    <text evidence="1">The sequence shown here is derived from an EMBL/GenBank/DDBJ whole genome shotgun (WGS) entry which is preliminary data.</text>
</comment>
<keyword evidence="2" id="KW-1185">Reference proteome</keyword>
<dbReference type="RefSeq" id="WP_131560480.1">
    <property type="nucleotide sequence ID" value="NZ_SJSN01000012.1"/>
</dbReference>
<gene>
    <name evidence="1" type="ORF">EZ449_15570</name>
</gene>
<sequence>MGRIEKENIKKAVTSPSDPIGLGNIFDVFSRLEDIAGLLSEFLPQMERLIKLMQNTTQISTPKATSLDSNLQEKVTELLSIAKQTHESSNFVRMVFTQEKPKKTKKKEDKSEAVNEYLRKYNRSMKL</sequence>
<organism evidence="1 2">
    <name type="scientific">Pedobacter frigidisoli</name>
    <dbReference type="NCBI Taxonomy" id="2530455"/>
    <lineage>
        <taxon>Bacteria</taxon>
        <taxon>Pseudomonadati</taxon>
        <taxon>Bacteroidota</taxon>
        <taxon>Sphingobacteriia</taxon>
        <taxon>Sphingobacteriales</taxon>
        <taxon>Sphingobacteriaceae</taxon>
        <taxon>Pedobacter</taxon>
    </lineage>
</organism>
<evidence type="ECO:0000313" key="2">
    <source>
        <dbReference type="Proteomes" id="UP000291485"/>
    </source>
</evidence>
<dbReference type="Proteomes" id="UP000291485">
    <property type="component" value="Unassembled WGS sequence"/>
</dbReference>